<dbReference type="EMBL" id="JAPWDV010000002">
    <property type="protein sequence ID" value="KAJ6220501.1"/>
    <property type="molecule type" value="Genomic_DNA"/>
</dbReference>
<gene>
    <name evidence="2" type="ORF">RDWZM_006313</name>
</gene>
<sequence length="292" mass="32483">MADLVHSTTTTKASTGSIISLAVPNTSYDSAIDSLPDEYGLIDFHRSSPTIIDNSNCIRHVGLTSPSSPLTTNNITSSSNRPHQLHRPLLRSIASSTKCANHNHHHHQQLKQRQTYRSISEHQCQHDTIEQPHVQSPLLVNKVNQTINRTSMAMFLDQIDASSTLLGNGKSQTSSSSSSSSSANQKQLVVIGQHSHSAQQQRGLKMGVSPTFNMNNNSEHPQQTCSMRVRHSASLPIVYLDRKQTSTRERRRRRRVTTVEQDLAQSSVVIIGFVSLIIIKDRALSSMMRLHR</sequence>
<evidence type="ECO:0000313" key="2">
    <source>
        <dbReference type="EMBL" id="KAJ6220501.1"/>
    </source>
</evidence>
<reference evidence="2" key="1">
    <citation type="submission" date="2022-12" db="EMBL/GenBank/DDBJ databases">
        <title>Genome assemblies of Blomia tropicalis.</title>
        <authorList>
            <person name="Cui Y."/>
        </authorList>
    </citation>
    <scope>NUCLEOTIDE SEQUENCE</scope>
    <source>
        <tissue evidence="2">Adult mites</tissue>
    </source>
</reference>
<protein>
    <submittedName>
        <fullName evidence="2">Uncharacterized protein</fullName>
    </submittedName>
</protein>
<keyword evidence="3" id="KW-1185">Reference proteome</keyword>
<accession>A0A9Q0M6W0</accession>
<dbReference type="AlphaFoldDB" id="A0A9Q0M6W0"/>
<dbReference type="Proteomes" id="UP001142055">
    <property type="component" value="Chromosome 2"/>
</dbReference>
<comment type="caution">
    <text evidence="2">The sequence shown here is derived from an EMBL/GenBank/DDBJ whole genome shotgun (WGS) entry which is preliminary data.</text>
</comment>
<name>A0A9Q0M6W0_BLOTA</name>
<feature type="region of interest" description="Disordered" evidence="1">
    <location>
        <begin position="166"/>
        <end position="187"/>
    </location>
</feature>
<evidence type="ECO:0000313" key="3">
    <source>
        <dbReference type="Proteomes" id="UP001142055"/>
    </source>
</evidence>
<evidence type="ECO:0000256" key="1">
    <source>
        <dbReference type="SAM" id="MobiDB-lite"/>
    </source>
</evidence>
<organism evidence="2 3">
    <name type="scientific">Blomia tropicalis</name>
    <name type="common">Mite</name>
    <dbReference type="NCBI Taxonomy" id="40697"/>
    <lineage>
        <taxon>Eukaryota</taxon>
        <taxon>Metazoa</taxon>
        <taxon>Ecdysozoa</taxon>
        <taxon>Arthropoda</taxon>
        <taxon>Chelicerata</taxon>
        <taxon>Arachnida</taxon>
        <taxon>Acari</taxon>
        <taxon>Acariformes</taxon>
        <taxon>Sarcoptiformes</taxon>
        <taxon>Astigmata</taxon>
        <taxon>Glycyphagoidea</taxon>
        <taxon>Echimyopodidae</taxon>
        <taxon>Blomia</taxon>
    </lineage>
</organism>
<proteinExistence type="predicted"/>